<accession>A0A8H7LB27</accession>
<dbReference type="InterPro" id="IPR006111">
    <property type="entry name" value="Rpo6/Rpb6"/>
</dbReference>
<gene>
    <name evidence="9" type="ORF">HF325_004809</name>
</gene>
<dbReference type="NCBIfam" id="NF002208">
    <property type="entry name" value="PRK01099.1-3"/>
    <property type="match status" value="1"/>
</dbReference>
<name>A0A8H7LB27_9ASCO</name>
<evidence type="ECO:0000256" key="1">
    <source>
        <dbReference type="ARBA" id="ARBA00004123"/>
    </source>
</evidence>
<protein>
    <recommendedName>
        <fullName evidence="2">DNA-directed RNA polymerases I, II, and III subunit RPABC2</fullName>
    </recommendedName>
</protein>
<keyword evidence="6" id="KW-0539">Nucleus</keyword>
<dbReference type="GO" id="GO:0005666">
    <property type="term" value="C:RNA polymerase III complex"/>
    <property type="evidence" value="ECO:0007669"/>
    <property type="project" value="TreeGrafter"/>
</dbReference>
<evidence type="ECO:0000256" key="2">
    <source>
        <dbReference type="ARBA" id="ARBA00020808"/>
    </source>
</evidence>
<sequence length="157" mass="17786">MSDVEEPYNEAPENFEDFDAPDHFSDDEFADPEPALPQQNDGDVQMKAEDGRTIVNGGYSEADAQMRVRTAKALAIPREERTTTPYMTKYERARVLGTRALQISLNAPVLVDIEGETDPLQIAMKELAQRKIPLVLRRYLPDGSYEDWGCDELIIEH</sequence>
<dbReference type="EMBL" id="JACBPP010000006">
    <property type="protein sequence ID" value="KAF8001020.1"/>
    <property type="molecule type" value="Genomic_DNA"/>
</dbReference>
<dbReference type="PANTHER" id="PTHR47227:SF5">
    <property type="entry name" value="DNA-DIRECTED RNA POLYMERASES I, II, AND III SUBUNIT RPABC2"/>
    <property type="match status" value="1"/>
</dbReference>
<organism evidence="9 10">
    <name type="scientific">Metschnikowia pulcherrima</name>
    <dbReference type="NCBI Taxonomy" id="27326"/>
    <lineage>
        <taxon>Eukaryota</taxon>
        <taxon>Fungi</taxon>
        <taxon>Dikarya</taxon>
        <taxon>Ascomycota</taxon>
        <taxon>Saccharomycotina</taxon>
        <taxon>Pichiomycetes</taxon>
        <taxon>Metschnikowiaceae</taxon>
        <taxon>Metschnikowia</taxon>
    </lineage>
</organism>
<evidence type="ECO:0000256" key="4">
    <source>
        <dbReference type="ARBA" id="ARBA00022553"/>
    </source>
</evidence>
<evidence type="ECO:0000256" key="3">
    <source>
        <dbReference type="ARBA" id="ARBA00022478"/>
    </source>
</evidence>
<reference evidence="9" key="1">
    <citation type="submission" date="2020-10" db="EMBL/GenBank/DDBJ databases">
        <title>The Whole-Genome Sequence of Metschnikowia persimmonesis, a Novel Endophytic Yeast Species Isolated from Medicinal Plant Diospyros kaki Thumb.</title>
        <authorList>
            <person name="Rahmat E."/>
            <person name="Kang Y."/>
        </authorList>
    </citation>
    <scope>NUCLEOTIDE SEQUENCE</scope>
    <source>
        <strain evidence="9">KIOM G15050</strain>
    </source>
</reference>
<feature type="region of interest" description="Disordered" evidence="8">
    <location>
        <begin position="1"/>
        <end position="45"/>
    </location>
</feature>
<dbReference type="SMART" id="SM01409">
    <property type="entry name" value="RNA_pol_Rpb6"/>
    <property type="match status" value="1"/>
</dbReference>
<evidence type="ECO:0000256" key="5">
    <source>
        <dbReference type="ARBA" id="ARBA00023163"/>
    </source>
</evidence>
<proteinExistence type="inferred from homology"/>
<evidence type="ECO:0000313" key="9">
    <source>
        <dbReference type="EMBL" id="KAF8001020.1"/>
    </source>
</evidence>
<keyword evidence="5" id="KW-0804">Transcription</keyword>
<dbReference type="GO" id="GO:0005665">
    <property type="term" value="C:RNA polymerase II, core complex"/>
    <property type="evidence" value="ECO:0007669"/>
    <property type="project" value="InterPro"/>
</dbReference>
<keyword evidence="4" id="KW-0597">Phosphoprotein</keyword>
<dbReference type="GO" id="GO:0003899">
    <property type="term" value="F:DNA-directed RNA polymerase activity"/>
    <property type="evidence" value="ECO:0007669"/>
    <property type="project" value="InterPro"/>
</dbReference>
<comment type="caution">
    <text evidence="9">The sequence shown here is derived from an EMBL/GenBank/DDBJ whole genome shotgun (WGS) entry which is preliminary data.</text>
</comment>
<evidence type="ECO:0000256" key="6">
    <source>
        <dbReference type="ARBA" id="ARBA00023242"/>
    </source>
</evidence>
<dbReference type="GO" id="GO:0006366">
    <property type="term" value="P:transcription by RNA polymerase II"/>
    <property type="evidence" value="ECO:0007669"/>
    <property type="project" value="TreeGrafter"/>
</dbReference>
<evidence type="ECO:0000256" key="8">
    <source>
        <dbReference type="SAM" id="MobiDB-lite"/>
    </source>
</evidence>
<dbReference type="PROSITE" id="PS01111">
    <property type="entry name" value="RNA_POL_K_14KD"/>
    <property type="match status" value="1"/>
</dbReference>
<keyword evidence="10" id="KW-1185">Reference proteome</keyword>
<dbReference type="OrthoDB" id="259769at2759"/>
<comment type="similarity">
    <text evidence="7">Belongs to the archaeal Rpo6/eukaryotic RPB6 RNA polymerase subunit family.</text>
</comment>
<dbReference type="GO" id="GO:0003677">
    <property type="term" value="F:DNA binding"/>
    <property type="evidence" value="ECO:0007669"/>
    <property type="project" value="InterPro"/>
</dbReference>
<dbReference type="InterPro" id="IPR006110">
    <property type="entry name" value="Pol_omega/Rpo6/RPB6"/>
</dbReference>
<dbReference type="FunFam" id="3.90.940.10:FF:000004">
    <property type="entry name" value="DNA-directed RNA polymerases I, II, and III subunit RPABC2"/>
    <property type="match status" value="1"/>
</dbReference>
<dbReference type="PIRSF" id="PIRSF500154">
    <property type="entry name" value="RPB6"/>
    <property type="match status" value="1"/>
</dbReference>
<dbReference type="SUPFAM" id="SSF63562">
    <property type="entry name" value="RPB6/omega subunit-like"/>
    <property type="match status" value="1"/>
</dbReference>
<dbReference type="GO" id="GO:0006362">
    <property type="term" value="P:transcription elongation by RNA polymerase I"/>
    <property type="evidence" value="ECO:0007669"/>
    <property type="project" value="UniProtKB-ARBA"/>
</dbReference>
<evidence type="ECO:0000256" key="7">
    <source>
        <dbReference type="ARBA" id="ARBA00025773"/>
    </source>
</evidence>
<dbReference type="GO" id="GO:0042797">
    <property type="term" value="P:tRNA transcription by RNA polymerase III"/>
    <property type="evidence" value="ECO:0007669"/>
    <property type="project" value="TreeGrafter"/>
</dbReference>
<dbReference type="GO" id="GO:0005736">
    <property type="term" value="C:RNA polymerase I complex"/>
    <property type="evidence" value="ECO:0007669"/>
    <property type="project" value="UniProtKB-ARBA"/>
</dbReference>
<dbReference type="InterPro" id="IPR020708">
    <property type="entry name" value="DNA-dir_RNA_polK_14-18kDa_CS"/>
</dbReference>
<dbReference type="AlphaFoldDB" id="A0A8H7LB27"/>
<feature type="compositionally biased region" description="Acidic residues" evidence="8">
    <location>
        <begin position="1"/>
        <end position="19"/>
    </location>
</feature>
<dbReference type="PANTHER" id="PTHR47227">
    <property type="entry name" value="DNA-DIRECTED RNA POLYMERASE SUBUNIT K"/>
    <property type="match status" value="1"/>
</dbReference>
<evidence type="ECO:0000313" key="10">
    <source>
        <dbReference type="Proteomes" id="UP000649328"/>
    </source>
</evidence>
<comment type="subcellular location">
    <subcellularLocation>
        <location evidence="1">Nucleus</location>
    </subcellularLocation>
</comment>
<keyword evidence="3" id="KW-0240">DNA-directed RNA polymerase</keyword>
<dbReference type="InterPro" id="IPR028363">
    <property type="entry name" value="RPB6"/>
</dbReference>
<dbReference type="Pfam" id="PF01192">
    <property type="entry name" value="RNA_pol_Rpb6"/>
    <property type="match status" value="1"/>
</dbReference>
<dbReference type="InterPro" id="IPR036161">
    <property type="entry name" value="RPB6/omega-like_sf"/>
</dbReference>
<dbReference type="Gene3D" id="3.90.940.10">
    <property type="match status" value="1"/>
</dbReference>
<dbReference type="Proteomes" id="UP000649328">
    <property type="component" value="Unassembled WGS sequence"/>
</dbReference>
<dbReference type="PIRSF" id="PIRSF000778">
    <property type="entry name" value="RpoK/RPB6"/>
    <property type="match status" value="1"/>
</dbReference>